<proteinExistence type="predicted"/>
<dbReference type="PANTHER" id="PTHR20953">
    <property type="entry name" value="KINASE-RELATED"/>
    <property type="match status" value="1"/>
</dbReference>
<keyword evidence="5" id="KW-1185">Reference proteome</keyword>
<comment type="caution">
    <text evidence="4">The sequence shown here is derived from an EMBL/GenBank/DDBJ whole genome shotgun (WGS) entry which is preliminary data.</text>
</comment>
<dbReference type="InterPro" id="IPR014217">
    <property type="entry name" value="Spore_III_AA"/>
</dbReference>
<dbReference type="SMART" id="SM00382">
    <property type="entry name" value="AAA"/>
    <property type="match status" value="1"/>
</dbReference>
<reference evidence="4 5" key="1">
    <citation type="submission" date="2015-09" db="EMBL/GenBank/DDBJ databases">
        <authorList>
            <consortium name="Pathogen Informatics"/>
            <person name="Wu L."/>
            <person name="Ma J."/>
        </authorList>
    </citation>
    <scope>NUCLEOTIDE SEQUENCE [LARGE SCALE GENOMIC DNA]</scope>
    <source>
        <strain evidence="4 5">2789STDY5834858</strain>
    </source>
</reference>
<gene>
    <name evidence="4" type="ORF">ERS852473_00388</name>
</gene>
<dbReference type="RefSeq" id="WP_055257276.1">
    <property type="nucleotide sequence ID" value="NZ_BCMV01000062.1"/>
</dbReference>
<dbReference type="PANTHER" id="PTHR20953:SF3">
    <property type="entry name" value="P-LOOP CONTAINING NUCLEOSIDE TRIPHOSPHATE HYDROLASES SUPERFAMILY PROTEIN"/>
    <property type="match status" value="1"/>
</dbReference>
<evidence type="ECO:0000256" key="2">
    <source>
        <dbReference type="ARBA" id="ARBA00022840"/>
    </source>
</evidence>
<dbReference type="Pfam" id="PF19568">
    <property type="entry name" value="Spore_III_AA"/>
    <property type="match status" value="1"/>
</dbReference>
<dbReference type="Gene3D" id="3.40.50.300">
    <property type="entry name" value="P-loop containing nucleotide triphosphate hydrolases"/>
    <property type="match status" value="1"/>
</dbReference>
<keyword evidence="1" id="KW-0547">Nucleotide-binding</keyword>
<evidence type="ECO:0000256" key="1">
    <source>
        <dbReference type="ARBA" id="ARBA00022741"/>
    </source>
</evidence>
<organism evidence="4 5">
    <name type="scientific">Sarcina ventriculi</name>
    <name type="common">Clostridium ventriculi</name>
    <dbReference type="NCBI Taxonomy" id="1267"/>
    <lineage>
        <taxon>Bacteria</taxon>
        <taxon>Bacillati</taxon>
        <taxon>Bacillota</taxon>
        <taxon>Clostridia</taxon>
        <taxon>Eubacteriales</taxon>
        <taxon>Clostridiaceae</taxon>
        <taxon>Sarcina</taxon>
    </lineage>
</organism>
<dbReference type="InterPro" id="IPR045735">
    <property type="entry name" value="Spore_III_AA_AAA+_ATPase"/>
</dbReference>
<dbReference type="InterPro" id="IPR003593">
    <property type="entry name" value="AAA+_ATPase"/>
</dbReference>
<evidence type="ECO:0000313" key="5">
    <source>
        <dbReference type="Proteomes" id="UP000095488"/>
    </source>
</evidence>
<feature type="domain" description="AAA+ ATPase" evidence="3">
    <location>
        <begin position="134"/>
        <end position="274"/>
    </location>
</feature>
<dbReference type="InterPro" id="IPR027417">
    <property type="entry name" value="P-loop_NTPase"/>
</dbReference>
<dbReference type="Proteomes" id="UP000095488">
    <property type="component" value="Unassembled WGS sequence"/>
</dbReference>
<keyword evidence="2" id="KW-0067">ATP-binding</keyword>
<evidence type="ECO:0000259" key="3">
    <source>
        <dbReference type="SMART" id="SM00382"/>
    </source>
</evidence>
<name>A0ABP2AQA9_SARVE</name>
<evidence type="ECO:0000313" key="4">
    <source>
        <dbReference type="EMBL" id="CUN51337.1"/>
    </source>
</evidence>
<dbReference type="EMBL" id="CYZR01000001">
    <property type="protein sequence ID" value="CUN51337.1"/>
    <property type="molecule type" value="Genomic_DNA"/>
</dbReference>
<dbReference type="SUPFAM" id="SSF52540">
    <property type="entry name" value="P-loop containing nucleoside triphosphate hydrolases"/>
    <property type="match status" value="1"/>
</dbReference>
<accession>A0ABP2AQA9</accession>
<protein>
    <submittedName>
        <fullName evidence="4">Transcription termination factor Rho</fullName>
    </submittedName>
</protein>
<sequence length="294" mass="32827">MRDILNILSNNIYSEICKIESLEDIQEIRLNINKPIIILSNNKEIILNYKVLDSDIKSIMQKISNYSLYAFEEEIRQGYITIEGGHRVGLSGQCVMERDRIKTIKNISSMNIRICKEIKGCSGHIINNIIANGQVLNTLIISPPKCGKTTMLRDLARNISNGISSMNLLGKRTVIIDERSEIAACFRGISQMDVGLRTSVYDSCAKSEGMLMAIRSMAPEVIVCDEIGTYKDVDSLVLAYNSGVNIIATIHGNDIEDLYKRPVFNSLLENKIIKRVVVLSNKKGVGTIEKILSI</sequence>
<dbReference type="NCBIfam" id="TIGR02858">
    <property type="entry name" value="spore_III_AA"/>
    <property type="match status" value="1"/>
</dbReference>